<evidence type="ECO:0000313" key="3">
    <source>
        <dbReference type="EMBL" id="KAJ1916616.1"/>
    </source>
</evidence>
<gene>
    <name evidence="3" type="ORF">H4219_003680</name>
</gene>
<protein>
    <submittedName>
        <fullName evidence="3">Uncharacterized protein</fullName>
    </submittedName>
</protein>
<organism evidence="3 4">
    <name type="scientific">Mycoemilia scoparia</name>
    <dbReference type="NCBI Taxonomy" id="417184"/>
    <lineage>
        <taxon>Eukaryota</taxon>
        <taxon>Fungi</taxon>
        <taxon>Fungi incertae sedis</taxon>
        <taxon>Zoopagomycota</taxon>
        <taxon>Kickxellomycotina</taxon>
        <taxon>Kickxellomycetes</taxon>
        <taxon>Kickxellales</taxon>
        <taxon>Kickxellaceae</taxon>
        <taxon>Mycoemilia</taxon>
    </lineage>
</organism>
<keyword evidence="2" id="KW-0472">Membrane</keyword>
<dbReference type="Proteomes" id="UP001150538">
    <property type="component" value="Unassembled WGS sequence"/>
</dbReference>
<evidence type="ECO:0000313" key="4">
    <source>
        <dbReference type="Proteomes" id="UP001150538"/>
    </source>
</evidence>
<keyword evidence="2" id="KW-1133">Transmembrane helix</keyword>
<keyword evidence="2" id="KW-0812">Transmembrane</keyword>
<name>A0A9W7ZUC3_9FUNG</name>
<evidence type="ECO:0000256" key="1">
    <source>
        <dbReference type="SAM" id="MobiDB-lite"/>
    </source>
</evidence>
<accession>A0A9W7ZUC3</accession>
<sequence length="408" mass="46854">MAIIREEKATFERVEGVQRSKQKLIIDQVNEEVAIKAPKTALIPGRARSLLIDRRFTLDDTRLNNFTQQTRKQSRPNQRYSINNLVPGIGRAFSMNVQKNPPLIPQGLQNRRIRQDDGTQQLRDYQINQVQQEELAYLNRIKQFLSSIKQKISSWIVFPIETIKEARERYRIISPLLLRLLWVPLAPMMSFIVEVAAFSVAARDKAKVHEWIHDMSDGIFFGQAIIQAYPFYTDTVIIGTLKAARKALIFKYLYKPNRELIIESFGNDDDRKAQIRKATYTNAFSRESQEIPSARVRITRTKHSMKSMASSNRGGVGAGAGTTQAESGTDTKKLPGEVERAFLDLWKFTAGIGGGDGRRQASLIPRFKNIKYRLKFYFVRYVLLTRGERRVYKMVFGPNRGNYGDQNI</sequence>
<dbReference type="EMBL" id="JANBPU010000097">
    <property type="protein sequence ID" value="KAJ1916616.1"/>
    <property type="molecule type" value="Genomic_DNA"/>
</dbReference>
<comment type="caution">
    <text evidence="3">The sequence shown here is derived from an EMBL/GenBank/DDBJ whole genome shotgun (WGS) entry which is preliminary data.</text>
</comment>
<reference evidence="3" key="1">
    <citation type="submission" date="2022-07" db="EMBL/GenBank/DDBJ databases">
        <title>Phylogenomic reconstructions and comparative analyses of Kickxellomycotina fungi.</title>
        <authorList>
            <person name="Reynolds N.K."/>
            <person name="Stajich J.E."/>
            <person name="Barry K."/>
            <person name="Grigoriev I.V."/>
            <person name="Crous P."/>
            <person name="Smith M.E."/>
        </authorList>
    </citation>
    <scope>NUCLEOTIDE SEQUENCE</scope>
    <source>
        <strain evidence="3">NBRC 100468</strain>
    </source>
</reference>
<proteinExistence type="predicted"/>
<feature type="transmembrane region" description="Helical" evidence="2">
    <location>
        <begin position="176"/>
        <end position="198"/>
    </location>
</feature>
<dbReference type="AlphaFoldDB" id="A0A9W7ZUC3"/>
<feature type="region of interest" description="Disordered" evidence="1">
    <location>
        <begin position="302"/>
        <end position="331"/>
    </location>
</feature>
<evidence type="ECO:0000256" key="2">
    <source>
        <dbReference type="SAM" id="Phobius"/>
    </source>
</evidence>
<keyword evidence="4" id="KW-1185">Reference proteome</keyword>